<evidence type="ECO:0000256" key="11">
    <source>
        <dbReference type="ARBA" id="ARBA00023295"/>
    </source>
</evidence>
<sequence>MTFDVEEVLSQLTVAQKAALLSGKDFWHTHPIPDLNVPSIRLSDGPNGIRGTRWFKGTPTATLPCGTALAATWDKPLLRHAGELLGNECIAKGAHCWLGPTINIQRSPLNGRGAEACSEDPYLTGVVARELILGCQSTGVVSTIKHFVCNDQEDGKRGLDAQVSQRALREIYLRPFQIAARDADPGALMTSYNRVNGIPTSENKELLQGVLRDEWKWDPLIMSDWYGLYSCLPALEAGLDLEMPGPTKFRGFEIELNSSLNMLRPSVLDARVRRVLQFIMKASSVPVSPVESQRNLPEDRELNRNLSAAGIVLLQNKIQTLPIPKRISKIALVGSHIHEAMASGMGSTAVEPYYTITPYQALMDKAPNGVEVQCEVGAYAHKFLPLLTDRLMKNAVIRFFNEPSTVASRVLIDKVPIVTSYFQLVDYTHEDLNSSLFYTSFQATFSPDETGEWTFGLAVYGTAILYIDDELLIDNSEDQTLGSTFFGCGTDEKFGKIQLVAGKDYELRVEFGSTSTMQILSPEAVNFGGGGARIGACRELPLDVLIERALGIASQADYTIICTGLSGKWEGGGNDCNTLSLPPHVDDMMFRVAAACPNTVVVNISGGPVAMQWASKIPAIIQACYGGGEGANGLMDVLFSDVNPSGKLPFSWLMDIKDTPAYLNFGSNDGRLFYGEDVYVGYRFYDRMERETMWSFGHGLSYTCFKLSSLRNIGEEAVDSRVPSAAKVLVRNTGSVAGAEVVQLYISHPPTRRFCAKKELYGFDKVFLGAGEEKEVSIDIDPYAMSVWDEAHGQWRREKGEYTIIACTSSDSRCKVRVEGSVGIESTTWW</sequence>
<dbReference type="Pfam" id="PF14310">
    <property type="entry name" value="Fn3-like"/>
    <property type="match status" value="1"/>
</dbReference>
<dbReference type="Pfam" id="PF07691">
    <property type="entry name" value="PA14"/>
    <property type="match status" value="1"/>
</dbReference>
<evidence type="ECO:0000256" key="13">
    <source>
        <dbReference type="ARBA" id="ARBA00024983"/>
    </source>
</evidence>
<evidence type="ECO:0000256" key="15">
    <source>
        <dbReference type="ARBA" id="ARBA00041278"/>
    </source>
</evidence>
<evidence type="ECO:0000256" key="7">
    <source>
        <dbReference type="ARBA" id="ARBA00022801"/>
    </source>
</evidence>
<comment type="subcellular location">
    <subcellularLocation>
        <location evidence="2">Secreted</location>
    </subcellularLocation>
</comment>
<dbReference type="SUPFAM" id="SSF51445">
    <property type="entry name" value="(Trans)glycosidases"/>
    <property type="match status" value="1"/>
</dbReference>
<dbReference type="InterPro" id="IPR001764">
    <property type="entry name" value="Glyco_hydro_3_N"/>
</dbReference>
<dbReference type="Pfam" id="PF00933">
    <property type="entry name" value="Glyco_hydro_3"/>
    <property type="match status" value="1"/>
</dbReference>
<evidence type="ECO:0000256" key="6">
    <source>
        <dbReference type="ARBA" id="ARBA00022525"/>
    </source>
</evidence>
<comment type="caution">
    <text evidence="19">The sequence shown here is derived from an EMBL/GenBank/DDBJ whole genome shotgun (WGS) entry which is preliminary data.</text>
</comment>
<dbReference type="PANTHER" id="PTHR42715:SF17">
    <property type="entry name" value="BETA-GLUCOSIDASE H-RELATED"/>
    <property type="match status" value="1"/>
</dbReference>
<keyword evidence="12" id="KW-0624">Polysaccharide degradation</keyword>
<evidence type="ECO:0000256" key="3">
    <source>
        <dbReference type="ARBA" id="ARBA00004987"/>
    </source>
</evidence>
<keyword evidence="6" id="KW-0964">Secreted</keyword>
<evidence type="ECO:0000256" key="14">
    <source>
        <dbReference type="ARBA" id="ARBA00039581"/>
    </source>
</evidence>
<dbReference type="SUPFAM" id="SSF56988">
    <property type="entry name" value="Anthrax protective antigen"/>
    <property type="match status" value="1"/>
</dbReference>
<evidence type="ECO:0000256" key="9">
    <source>
        <dbReference type="ARBA" id="ARBA00023180"/>
    </source>
</evidence>
<evidence type="ECO:0000256" key="2">
    <source>
        <dbReference type="ARBA" id="ARBA00004613"/>
    </source>
</evidence>
<keyword evidence="20" id="KW-1185">Reference proteome</keyword>
<dbReference type="PANTHER" id="PTHR42715">
    <property type="entry name" value="BETA-GLUCOSIDASE"/>
    <property type="match status" value="1"/>
</dbReference>
<comment type="pathway">
    <text evidence="3">Glycan metabolism; cellulose degradation.</text>
</comment>
<feature type="domain" description="PA14" evidence="18">
    <location>
        <begin position="390"/>
        <end position="550"/>
    </location>
</feature>
<evidence type="ECO:0000256" key="1">
    <source>
        <dbReference type="ARBA" id="ARBA00000448"/>
    </source>
</evidence>
<dbReference type="InterPro" id="IPR037524">
    <property type="entry name" value="PA14/GLEYA"/>
</dbReference>
<dbReference type="InterPro" id="IPR011658">
    <property type="entry name" value="PA14_dom"/>
</dbReference>
<evidence type="ECO:0000256" key="16">
    <source>
        <dbReference type="ARBA" id="ARBA00041602"/>
    </source>
</evidence>
<dbReference type="InterPro" id="IPR002772">
    <property type="entry name" value="Glyco_hydro_3_C"/>
</dbReference>
<dbReference type="Proteomes" id="UP001610563">
    <property type="component" value="Unassembled WGS sequence"/>
</dbReference>
<dbReference type="SUPFAM" id="SSF52279">
    <property type="entry name" value="Beta-D-glucan exohydrolase, C-terminal domain"/>
    <property type="match status" value="1"/>
</dbReference>
<name>A0ABR4FQ98_9EURO</name>
<evidence type="ECO:0000313" key="19">
    <source>
        <dbReference type="EMBL" id="KAL2785438.1"/>
    </source>
</evidence>
<dbReference type="PROSITE" id="PS51820">
    <property type="entry name" value="PA14"/>
    <property type="match status" value="1"/>
</dbReference>
<dbReference type="InterPro" id="IPR017853">
    <property type="entry name" value="GH"/>
</dbReference>
<dbReference type="Gene3D" id="2.60.40.10">
    <property type="entry name" value="Immunoglobulins"/>
    <property type="match status" value="1"/>
</dbReference>
<dbReference type="EMBL" id="JBFTWV010000144">
    <property type="protein sequence ID" value="KAL2785438.1"/>
    <property type="molecule type" value="Genomic_DNA"/>
</dbReference>
<keyword evidence="9" id="KW-0325">Glycoprotein</keyword>
<protein>
    <recommendedName>
        <fullName evidence="14">Probable beta-glucosidase H</fullName>
        <ecNumber evidence="5">3.2.1.21</ecNumber>
    </recommendedName>
    <alternativeName>
        <fullName evidence="15">Beta-D-glucoside glucohydrolase H</fullName>
    </alternativeName>
    <alternativeName>
        <fullName evidence="16">Cellobiase H</fullName>
    </alternativeName>
    <alternativeName>
        <fullName evidence="17">Gentiobiase H</fullName>
    </alternativeName>
</protein>
<proteinExistence type="inferred from homology"/>
<keyword evidence="7" id="KW-0378">Hydrolase</keyword>
<dbReference type="Gene3D" id="3.20.20.300">
    <property type="entry name" value="Glycoside hydrolase, family 3, N-terminal domain"/>
    <property type="match status" value="1"/>
</dbReference>
<comment type="similarity">
    <text evidence="4">Belongs to the glycosyl hydrolase 3 family.</text>
</comment>
<gene>
    <name evidence="19" type="ORF">BJX66DRAFT_347461</name>
</gene>
<dbReference type="InterPro" id="IPR036962">
    <property type="entry name" value="Glyco_hydro_3_N_sf"/>
</dbReference>
<keyword evidence="8" id="KW-0136">Cellulose degradation</keyword>
<dbReference type="InterPro" id="IPR013783">
    <property type="entry name" value="Ig-like_fold"/>
</dbReference>
<dbReference type="Gene3D" id="3.40.50.1700">
    <property type="entry name" value="Glycoside hydrolase family 3 C-terminal domain"/>
    <property type="match status" value="1"/>
</dbReference>
<evidence type="ECO:0000256" key="8">
    <source>
        <dbReference type="ARBA" id="ARBA00023001"/>
    </source>
</evidence>
<dbReference type="EC" id="3.2.1.21" evidence="5"/>
<dbReference type="InterPro" id="IPR050288">
    <property type="entry name" value="Cellulose_deg_GH3"/>
</dbReference>
<keyword evidence="11" id="KW-0326">Glycosidase</keyword>
<evidence type="ECO:0000256" key="5">
    <source>
        <dbReference type="ARBA" id="ARBA00012744"/>
    </source>
</evidence>
<accession>A0ABR4FQ98</accession>
<reference evidence="19 20" key="1">
    <citation type="submission" date="2024-07" db="EMBL/GenBank/DDBJ databases">
        <title>Section-level genome sequencing and comparative genomics of Aspergillus sections Usti and Cavernicolus.</title>
        <authorList>
            <consortium name="Lawrence Berkeley National Laboratory"/>
            <person name="Nybo J.L."/>
            <person name="Vesth T.C."/>
            <person name="Theobald S."/>
            <person name="Frisvad J.C."/>
            <person name="Larsen T.O."/>
            <person name="Kjaerboelling I."/>
            <person name="Rothschild-Mancinelli K."/>
            <person name="Lyhne E.K."/>
            <person name="Kogle M.E."/>
            <person name="Barry K."/>
            <person name="Clum A."/>
            <person name="Na H."/>
            <person name="Ledsgaard L."/>
            <person name="Lin J."/>
            <person name="Lipzen A."/>
            <person name="Kuo A."/>
            <person name="Riley R."/>
            <person name="Mondo S."/>
            <person name="Labutti K."/>
            <person name="Haridas S."/>
            <person name="Pangalinan J."/>
            <person name="Salamov A.A."/>
            <person name="Simmons B.A."/>
            <person name="Magnuson J.K."/>
            <person name="Chen J."/>
            <person name="Drula E."/>
            <person name="Henrissat B."/>
            <person name="Wiebenga A."/>
            <person name="Lubbers R.J."/>
            <person name="Gomes A.C."/>
            <person name="Makela M.R."/>
            <person name="Stajich J."/>
            <person name="Grigoriev I.V."/>
            <person name="Mortensen U.H."/>
            <person name="De Vries R.P."/>
            <person name="Baker S.E."/>
            <person name="Andersen M.R."/>
        </authorList>
    </citation>
    <scope>NUCLEOTIDE SEQUENCE [LARGE SCALE GENOMIC DNA]</scope>
    <source>
        <strain evidence="19 20">CBS 209.92</strain>
    </source>
</reference>
<evidence type="ECO:0000256" key="12">
    <source>
        <dbReference type="ARBA" id="ARBA00023326"/>
    </source>
</evidence>
<comment type="catalytic activity">
    <reaction evidence="1">
        <text>Hydrolysis of terminal, non-reducing beta-D-glucosyl residues with release of beta-D-glucose.</text>
        <dbReference type="EC" id="3.2.1.21"/>
    </reaction>
</comment>
<evidence type="ECO:0000256" key="4">
    <source>
        <dbReference type="ARBA" id="ARBA00005336"/>
    </source>
</evidence>
<evidence type="ECO:0000256" key="10">
    <source>
        <dbReference type="ARBA" id="ARBA00023277"/>
    </source>
</evidence>
<organism evidence="19 20">
    <name type="scientific">Aspergillus keveii</name>
    <dbReference type="NCBI Taxonomy" id="714993"/>
    <lineage>
        <taxon>Eukaryota</taxon>
        <taxon>Fungi</taxon>
        <taxon>Dikarya</taxon>
        <taxon>Ascomycota</taxon>
        <taxon>Pezizomycotina</taxon>
        <taxon>Eurotiomycetes</taxon>
        <taxon>Eurotiomycetidae</taxon>
        <taxon>Eurotiales</taxon>
        <taxon>Aspergillaceae</taxon>
        <taxon>Aspergillus</taxon>
        <taxon>Aspergillus subgen. Nidulantes</taxon>
    </lineage>
</organism>
<dbReference type="SMART" id="SM01217">
    <property type="entry name" value="Fn3_like"/>
    <property type="match status" value="1"/>
</dbReference>
<dbReference type="InterPro" id="IPR036881">
    <property type="entry name" value="Glyco_hydro_3_C_sf"/>
</dbReference>
<dbReference type="PRINTS" id="PR00133">
    <property type="entry name" value="GLHYDRLASE3"/>
</dbReference>
<evidence type="ECO:0000256" key="17">
    <source>
        <dbReference type="ARBA" id="ARBA00041806"/>
    </source>
</evidence>
<dbReference type="InterPro" id="IPR026891">
    <property type="entry name" value="Fn3-like"/>
</dbReference>
<evidence type="ECO:0000313" key="20">
    <source>
        <dbReference type="Proteomes" id="UP001610563"/>
    </source>
</evidence>
<dbReference type="Gene3D" id="2.60.120.260">
    <property type="entry name" value="Galactose-binding domain-like"/>
    <property type="match status" value="1"/>
</dbReference>
<dbReference type="SMART" id="SM00758">
    <property type="entry name" value="PA14"/>
    <property type="match status" value="1"/>
</dbReference>
<dbReference type="Pfam" id="PF01915">
    <property type="entry name" value="Glyco_hydro_3_C"/>
    <property type="match status" value="1"/>
</dbReference>
<keyword evidence="10" id="KW-0119">Carbohydrate metabolism</keyword>
<evidence type="ECO:0000259" key="18">
    <source>
        <dbReference type="PROSITE" id="PS51820"/>
    </source>
</evidence>
<comment type="function">
    <text evidence="13">Beta-glucosidases are one of a number of cellulolytic enzymes involved in the degradation of cellulosic biomass. Catalyzes the last step releasing glucose from the inhibitory cellobiose.</text>
</comment>